<dbReference type="PANTHER" id="PTHR10174">
    <property type="entry name" value="ALPHA-TOCOPHEROL TRANSFER PROTEIN-RELATED"/>
    <property type="match status" value="1"/>
</dbReference>
<gene>
    <name evidence="3" type="primary">LOC113204961</name>
</gene>
<dbReference type="Proteomes" id="UP000504606">
    <property type="component" value="Unplaced"/>
</dbReference>
<proteinExistence type="predicted"/>
<dbReference type="RefSeq" id="XP_052119830.1">
    <property type="nucleotide sequence ID" value="XM_052263870.1"/>
</dbReference>
<dbReference type="Gene3D" id="3.40.525.10">
    <property type="entry name" value="CRAL-TRIO lipid binding domain"/>
    <property type="match status" value="1"/>
</dbReference>
<keyword evidence="2" id="KW-1185">Reference proteome</keyword>
<dbReference type="SUPFAM" id="SSF52087">
    <property type="entry name" value="CRAL/TRIO domain"/>
    <property type="match status" value="1"/>
</dbReference>
<dbReference type="Gene3D" id="1.10.8.20">
    <property type="entry name" value="N-terminal domain of phosphatidylinositol transfer protein sec14p"/>
    <property type="match status" value="1"/>
</dbReference>
<dbReference type="SMART" id="SM01100">
    <property type="entry name" value="CRAL_TRIO_N"/>
    <property type="match status" value="1"/>
</dbReference>
<evidence type="ECO:0000259" key="1">
    <source>
        <dbReference type="PROSITE" id="PS50191"/>
    </source>
</evidence>
<evidence type="ECO:0000313" key="3">
    <source>
        <dbReference type="RefSeq" id="XP_052119830.1"/>
    </source>
</evidence>
<dbReference type="GO" id="GO:0016020">
    <property type="term" value="C:membrane"/>
    <property type="evidence" value="ECO:0007669"/>
    <property type="project" value="TreeGrafter"/>
</dbReference>
<dbReference type="PRINTS" id="PR00180">
    <property type="entry name" value="CRETINALDHBP"/>
</dbReference>
<dbReference type="InterPro" id="IPR036865">
    <property type="entry name" value="CRAL-TRIO_dom_sf"/>
</dbReference>
<protein>
    <submittedName>
        <fullName evidence="3">Alpha-tocopherol transfer protein-like</fullName>
    </submittedName>
</protein>
<accession>A0A9C6TTC3</accession>
<dbReference type="CDD" id="cd00170">
    <property type="entry name" value="SEC14"/>
    <property type="match status" value="1"/>
</dbReference>
<dbReference type="Pfam" id="PF00650">
    <property type="entry name" value="CRAL_TRIO"/>
    <property type="match status" value="1"/>
</dbReference>
<dbReference type="InterPro" id="IPR001251">
    <property type="entry name" value="CRAL-TRIO_dom"/>
</dbReference>
<dbReference type="OrthoDB" id="1434354at2759"/>
<dbReference type="PROSITE" id="PS50191">
    <property type="entry name" value="CRAL_TRIO"/>
    <property type="match status" value="1"/>
</dbReference>
<dbReference type="InterPro" id="IPR011074">
    <property type="entry name" value="CRAL/TRIO_N_dom"/>
</dbReference>
<dbReference type="InterPro" id="IPR036273">
    <property type="entry name" value="CRAL/TRIO_N_dom_sf"/>
</dbReference>
<sequence length="320" mass="36732">MTTLSEELRAVALEELREDDETREHALAAMREWVEQSAYIIRCRTDDNFFLRFLRAKKFSLPLAQEAMTRYLLLRQTLPPFRKLDCENPVVSDLIDKGYVFPCPRRDHKGRRIIVYRPGVFDPHKQTNEDMCRIHGMVVEALLENEEDQIRGFVHFADGAGVTLPFLTLFTPKEAVRIVKNGERTVPMRHKEVYGFNVHPSLKIALEFGMSLISEKIKSRVKVFTSLENCLEHIDKTLLPKEYGGEMPMAEMIALWKKELLASRAKILALDEMEVNLEMFTEQARAGAVSALRTGMLCSQPGQNEDIKSLTGSFRKLEVD</sequence>
<dbReference type="KEGG" id="foc:113204961"/>
<evidence type="ECO:0000313" key="2">
    <source>
        <dbReference type="Proteomes" id="UP000504606"/>
    </source>
</evidence>
<name>A0A9C6TTC3_FRAOC</name>
<feature type="domain" description="CRAL-TRIO" evidence="1">
    <location>
        <begin position="87"/>
        <end position="251"/>
    </location>
</feature>
<dbReference type="AlphaFoldDB" id="A0A9C6TTC3"/>
<dbReference type="GO" id="GO:1902936">
    <property type="term" value="F:phosphatidylinositol bisphosphate binding"/>
    <property type="evidence" value="ECO:0007669"/>
    <property type="project" value="TreeGrafter"/>
</dbReference>
<organism evidence="2 3">
    <name type="scientific">Frankliniella occidentalis</name>
    <name type="common">Western flower thrips</name>
    <name type="synonym">Euthrips occidentalis</name>
    <dbReference type="NCBI Taxonomy" id="133901"/>
    <lineage>
        <taxon>Eukaryota</taxon>
        <taxon>Metazoa</taxon>
        <taxon>Ecdysozoa</taxon>
        <taxon>Arthropoda</taxon>
        <taxon>Hexapoda</taxon>
        <taxon>Insecta</taxon>
        <taxon>Pterygota</taxon>
        <taxon>Neoptera</taxon>
        <taxon>Paraneoptera</taxon>
        <taxon>Thysanoptera</taxon>
        <taxon>Terebrantia</taxon>
        <taxon>Thripoidea</taxon>
        <taxon>Thripidae</taxon>
        <taxon>Frankliniella</taxon>
    </lineage>
</organism>
<dbReference type="SUPFAM" id="SSF46938">
    <property type="entry name" value="CRAL/TRIO N-terminal domain"/>
    <property type="match status" value="1"/>
</dbReference>
<dbReference type="PANTHER" id="PTHR10174:SF208">
    <property type="entry name" value="CRAL-TRIO DOMAIN-CONTAINING PROTEIN DDB_G0278031"/>
    <property type="match status" value="1"/>
</dbReference>
<dbReference type="GeneID" id="113204961"/>
<reference evidence="3" key="1">
    <citation type="submission" date="2025-08" db="UniProtKB">
        <authorList>
            <consortium name="RefSeq"/>
        </authorList>
    </citation>
    <scope>IDENTIFICATION</scope>
    <source>
        <tissue evidence="3">Whole organism</tissue>
    </source>
</reference>